<dbReference type="Gene3D" id="1.10.3700.10">
    <property type="entry name" value="AGR C 984p-like"/>
    <property type="match status" value="4"/>
</dbReference>
<accession>A0A1G5R1F5</accession>
<proteinExistence type="predicted"/>
<dbReference type="OrthoDB" id="7824597at2"/>
<dbReference type="Pfam" id="PF06748">
    <property type="entry name" value="DUF1217"/>
    <property type="match status" value="4"/>
</dbReference>
<dbReference type="AlphaFoldDB" id="A0A1G5R1F5"/>
<sequence>MTFSPIITGPGIIGYRYLTETRESQQAVLAESAEVSRLTDGFVEELNSIETADQLLANRDVLTVVLGSFGLQDDIGNFGLLKRVLESDLSDSSSLANRMPDTRYLELARAFNFVGEGGPSLAALEVSNPARDQLARFETADDLLNATSFADRNVLNDVLEQFGLEQYAANTNFLKRVLESDPDEVGSFTNRLLDQGLIEFSRAFNNVEKEAERAKYDNTIYRFAELFEDEAANIKTVDDLFAKPELLDEALNLFGVSRAADRTDFLRDVLESDLDDENSFVNQQEDPRYFALASAFEFHERSEREAFIATFAEDDEDRPRPFESNLEKMVEAINDLPAPLEEPQQFLESFSVLLSAKDFFGLEFSSADNDPRFANQGELEAFQYDRILSSDRSDPFSFVNVKSDPRFRVLADAFNFQPPQEDTFTYPDGFAEKILENYLDEEFVISVGEVDPTQRFALAFEPGVTEIVDGASSEDSEWFSVIASNPLREVFQTIFGLPDSFGTLDVDQQVTDLKARAQSQFGVTSVSGLIDGGHIDTIRTRYLSIASITNPPSTVSSPLLSLFA</sequence>
<evidence type="ECO:0000313" key="1">
    <source>
        <dbReference type="EMBL" id="SCZ67776.1"/>
    </source>
</evidence>
<dbReference type="Proteomes" id="UP000198767">
    <property type="component" value="Unassembled WGS sequence"/>
</dbReference>
<keyword evidence="2" id="KW-1185">Reference proteome</keyword>
<protein>
    <recommendedName>
        <fullName evidence="3">Flagellar protein</fullName>
    </recommendedName>
</protein>
<gene>
    <name evidence="1" type="ORF">SAMN04488118_107116</name>
</gene>
<dbReference type="EMBL" id="FMWG01000007">
    <property type="protein sequence ID" value="SCZ67776.1"/>
    <property type="molecule type" value="Genomic_DNA"/>
</dbReference>
<dbReference type="InterPro" id="IPR023157">
    <property type="entry name" value="AGR-C-984p-like_sf"/>
</dbReference>
<dbReference type="InterPro" id="IPR010626">
    <property type="entry name" value="DUF1217"/>
</dbReference>
<dbReference type="STRING" id="1156985.SAMN04488118_107116"/>
<evidence type="ECO:0008006" key="3">
    <source>
        <dbReference type="Google" id="ProtNLM"/>
    </source>
</evidence>
<evidence type="ECO:0000313" key="2">
    <source>
        <dbReference type="Proteomes" id="UP000198767"/>
    </source>
</evidence>
<organism evidence="1 2">
    <name type="scientific">Epibacterium ulvae</name>
    <dbReference type="NCBI Taxonomy" id="1156985"/>
    <lineage>
        <taxon>Bacteria</taxon>
        <taxon>Pseudomonadati</taxon>
        <taxon>Pseudomonadota</taxon>
        <taxon>Alphaproteobacteria</taxon>
        <taxon>Rhodobacterales</taxon>
        <taxon>Roseobacteraceae</taxon>
        <taxon>Epibacterium</taxon>
    </lineage>
</organism>
<dbReference type="SUPFAM" id="SSF158837">
    <property type="entry name" value="AGR C 984p-like"/>
    <property type="match status" value="4"/>
</dbReference>
<reference evidence="1 2" key="1">
    <citation type="submission" date="2016-10" db="EMBL/GenBank/DDBJ databases">
        <authorList>
            <person name="de Groot N.N."/>
        </authorList>
    </citation>
    <scope>NUCLEOTIDE SEQUENCE [LARGE SCALE GENOMIC DNA]</scope>
    <source>
        <strain evidence="1 2">U95</strain>
    </source>
</reference>
<dbReference type="RefSeq" id="WP_090219394.1">
    <property type="nucleotide sequence ID" value="NZ_FMWG01000007.1"/>
</dbReference>
<name>A0A1G5R1F5_9RHOB</name>